<dbReference type="AlphaFoldDB" id="A0A7G9YY56"/>
<sequence length="47" mass="5572">MMEECPEEVGKKERIEKKIEATDRQIDRLVYDLYGLMEAVVKVVEEE</sequence>
<evidence type="ECO:0000313" key="1">
    <source>
        <dbReference type="EMBL" id="QNO52940.1"/>
    </source>
</evidence>
<organism evidence="1">
    <name type="scientific">Candidatus Methanophagaceae archaeon ANME-1 ERB6</name>
    <dbReference type="NCBI Taxonomy" id="2759912"/>
    <lineage>
        <taxon>Archaea</taxon>
        <taxon>Methanobacteriati</taxon>
        <taxon>Methanobacteriota</taxon>
        <taxon>Stenosarchaea group</taxon>
        <taxon>Methanomicrobia</taxon>
        <taxon>Candidatus Methanophagales</taxon>
        <taxon>Candidatus Methanophagaceae</taxon>
    </lineage>
</organism>
<protein>
    <submittedName>
        <fullName evidence="1">Uncharacterized protein</fullName>
    </submittedName>
</protein>
<dbReference type="EMBL" id="MT631526">
    <property type="protein sequence ID" value="QNO52940.1"/>
    <property type="molecule type" value="Genomic_DNA"/>
</dbReference>
<name>A0A7G9YY56_9EURY</name>
<gene>
    <name evidence="1" type="ORF">IEHOEKMD_00011</name>
    <name evidence="2" type="ORF">MMBEDHBC_00020</name>
</gene>
<proteinExistence type="predicted"/>
<reference evidence="1" key="1">
    <citation type="submission" date="2020-06" db="EMBL/GenBank/DDBJ databases">
        <title>Unique genomic features of the anaerobic methanotrophic archaea.</title>
        <authorList>
            <person name="Chadwick G.L."/>
            <person name="Skennerton C.T."/>
            <person name="Laso-Perez R."/>
            <person name="Leu A.O."/>
            <person name="Speth D.R."/>
            <person name="Yu H."/>
            <person name="Morgan-Lang C."/>
            <person name="Hatzenpichler R."/>
            <person name="Goudeau D."/>
            <person name="Malmstrom R."/>
            <person name="Brazelton W.J."/>
            <person name="Woyke T."/>
            <person name="Hallam S.J."/>
            <person name="Tyson G.W."/>
            <person name="Wegener G."/>
            <person name="Boetius A."/>
            <person name="Orphan V."/>
        </authorList>
    </citation>
    <scope>NUCLEOTIDE SEQUENCE</scope>
</reference>
<evidence type="ECO:0000313" key="2">
    <source>
        <dbReference type="EMBL" id="QNO53965.1"/>
    </source>
</evidence>
<dbReference type="EMBL" id="MT631556">
    <property type="protein sequence ID" value="QNO53965.1"/>
    <property type="molecule type" value="Genomic_DNA"/>
</dbReference>
<accession>A0A7G9YY56</accession>